<dbReference type="InterPro" id="IPR013632">
    <property type="entry name" value="Rad51_C"/>
</dbReference>
<dbReference type="GO" id="GO:0003690">
    <property type="term" value="F:double-stranded DNA binding"/>
    <property type="evidence" value="ECO:0007669"/>
    <property type="project" value="TreeGrafter"/>
</dbReference>
<proteinExistence type="predicted"/>
<protein>
    <submittedName>
        <fullName evidence="5">DNA repair protein Rad51</fullName>
    </submittedName>
</protein>
<dbReference type="InterPro" id="IPR016467">
    <property type="entry name" value="DNA_recomb/repair_RecA-like"/>
</dbReference>
<dbReference type="SUPFAM" id="SSF47794">
    <property type="entry name" value="Rad51 N-terminal domain-like"/>
    <property type="match status" value="1"/>
</dbReference>
<dbReference type="Gene3D" id="1.10.150.20">
    <property type="entry name" value="5' to 3' exonuclease, C-terminal subdomain"/>
    <property type="match status" value="1"/>
</dbReference>
<keyword evidence="1" id="KW-0547">Nucleotide-binding</keyword>
<dbReference type="PROSITE" id="PS50162">
    <property type="entry name" value="RECA_2"/>
    <property type="match status" value="1"/>
</dbReference>
<dbReference type="InterPro" id="IPR027417">
    <property type="entry name" value="P-loop_NTPase"/>
</dbReference>
<dbReference type="PIRSF" id="PIRSF005856">
    <property type="entry name" value="Rad51"/>
    <property type="match status" value="1"/>
</dbReference>
<dbReference type="GO" id="GO:0042148">
    <property type="term" value="P:DNA strand invasion"/>
    <property type="evidence" value="ECO:0007669"/>
    <property type="project" value="TreeGrafter"/>
</dbReference>
<evidence type="ECO:0000256" key="3">
    <source>
        <dbReference type="ARBA" id="ARBA00023125"/>
    </source>
</evidence>
<dbReference type="PANTHER" id="PTHR22942">
    <property type="entry name" value="RECA/RAD51/RADA DNA STRAND-PAIRING FAMILY MEMBER"/>
    <property type="match status" value="1"/>
</dbReference>
<keyword evidence="2" id="KW-0067">ATP-binding</keyword>
<geneLocation type="nucleomorph" evidence="5"/>
<reference evidence="5" key="1">
    <citation type="journal article" date="2015" name="Genome Biol. Evol.">
        <title>Nucleomorph Genome Sequences of Two Chlorarachniophytes, Amorphochlora amoebiformis and Lotharella vacuolata.</title>
        <authorList>
            <person name="Suzuki S."/>
            <person name="Shirato S."/>
            <person name="Hirakawa Y."/>
            <person name="Ishida K."/>
        </authorList>
    </citation>
    <scope>NUCLEOTIDE SEQUENCE</scope>
    <source>
        <strain evidence="5">CCMP240</strain>
    </source>
</reference>
<dbReference type="AlphaFoldDB" id="A0A0H5BGX0"/>
<dbReference type="PANTHER" id="PTHR22942:SF30">
    <property type="entry name" value="MEIOTIC RECOMBINATION PROTEIN DMC1_LIM15 HOMOLOG"/>
    <property type="match status" value="1"/>
</dbReference>
<accession>A0A0H5BGX0</accession>
<dbReference type="SMART" id="SM00382">
    <property type="entry name" value="AAA"/>
    <property type="match status" value="1"/>
</dbReference>
<keyword evidence="5" id="KW-0542">Nucleomorph</keyword>
<evidence type="ECO:0000256" key="2">
    <source>
        <dbReference type="ARBA" id="ARBA00022840"/>
    </source>
</evidence>
<feature type="domain" description="RecA family profile 1" evidence="4">
    <location>
        <begin position="83"/>
        <end position="265"/>
    </location>
</feature>
<dbReference type="Pfam" id="PF08423">
    <property type="entry name" value="Rad51"/>
    <property type="match status" value="1"/>
</dbReference>
<dbReference type="GO" id="GO:0003697">
    <property type="term" value="F:single-stranded DNA binding"/>
    <property type="evidence" value="ECO:0007669"/>
    <property type="project" value="TreeGrafter"/>
</dbReference>
<dbReference type="GO" id="GO:0000730">
    <property type="term" value="P:DNA recombinase assembly"/>
    <property type="evidence" value="ECO:0007669"/>
    <property type="project" value="TreeGrafter"/>
</dbReference>
<dbReference type="InterPro" id="IPR010995">
    <property type="entry name" value="DNA_repair_Rad51/TF_NusA_a-hlx"/>
</dbReference>
<dbReference type="EMBL" id="AB996599">
    <property type="protein sequence ID" value="BAS01413.1"/>
    <property type="molecule type" value="Genomic_DNA"/>
</dbReference>
<dbReference type="GO" id="GO:0005524">
    <property type="term" value="F:ATP binding"/>
    <property type="evidence" value="ECO:0007669"/>
    <property type="project" value="UniProtKB-KW"/>
</dbReference>
<evidence type="ECO:0000313" key="5">
    <source>
        <dbReference type="EMBL" id="BAS01413.1"/>
    </source>
</evidence>
<dbReference type="SUPFAM" id="SSF52540">
    <property type="entry name" value="P-loop containing nucleoside triphosphate hydrolases"/>
    <property type="match status" value="1"/>
</dbReference>
<dbReference type="Gene3D" id="3.40.50.300">
    <property type="entry name" value="P-loop containing nucleotide triphosphate hydrolases"/>
    <property type="match status" value="1"/>
</dbReference>
<gene>
    <name evidence="5" type="primary">rad51</name>
</gene>
<dbReference type="GO" id="GO:0006312">
    <property type="term" value="P:mitotic recombination"/>
    <property type="evidence" value="ECO:0007669"/>
    <property type="project" value="TreeGrafter"/>
</dbReference>
<organism evidence="5">
    <name type="scientific">Lotharella vacuolata</name>
    <dbReference type="NCBI Taxonomy" id="74820"/>
    <lineage>
        <taxon>Eukaryota</taxon>
        <taxon>Sar</taxon>
        <taxon>Rhizaria</taxon>
        <taxon>Cercozoa</taxon>
        <taxon>Chlorarachniophyceae</taxon>
        <taxon>Lotharella</taxon>
    </lineage>
</organism>
<name>A0A0H5BGX0_9EUKA</name>
<dbReference type="InterPro" id="IPR003593">
    <property type="entry name" value="AAA+_ATPase"/>
</dbReference>
<dbReference type="GO" id="GO:0000150">
    <property type="term" value="F:DNA strand exchange activity"/>
    <property type="evidence" value="ECO:0007669"/>
    <property type="project" value="TreeGrafter"/>
</dbReference>
<keyword evidence="3" id="KW-0238">DNA-binding</keyword>
<dbReference type="InterPro" id="IPR020588">
    <property type="entry name" value="RecA_ATP-bd"/>
</dbReference>
<evidence type="ECO:0000259" key="4">
    <source>
        <dbReference type="PROSITE" id="PS50162"/>
    </source>
</evidence>
<evidence type="ECO:0000256" key="1">
    <source>
        <dbReference type="ARBA" id="ARBA00022741"/>
    </source>
</evidence>
<sequence>MLMIIKFKERLYDKISLIKERNCYNSDISSLFEHGIFSVRFLSKVSRKDLYTLNGISGAKIEKIYKLVKKVIPLGFTTLYKILKRHSTFCIGLLNKNINNVLKGLSIGKIGGIETKEITEIFGESKSGKTQFCHIISVSILISDYEDFVQKKVIYIDTDGSFKPERIIEISKYYGVNRNSLTKNIFYAKAFHSEHQMQLLISAASITTYANVKLIIVDSCTTLFRTDFTGRGELFQRQVLLGKFLRNLKRLSEEFNLAILVTNQIVCSNLDNFLLGNNIKAIGGNIMAHMTDTKLMLKKCSNEIKTLKVISSIKCPENIIKFRITQKGFDTSLK</sequence>
<dbReference type="GO" id="GO:0140664">
    <property type="term" value="F:ATP-dependent DNA damage sensor activity"/>
    <property type="evidence" value="ECO:0007669"/>
    <property type="project" value="InterPro"/>
</dbReference>